<keyword evidence="5" id="KW-0997">Cell inner membrane</keyword>
<dbReference type="CDD" id="cd11386">
    <property type="entry name" value="MCP_signal"/>
    <property type="match status" value="1"/>
</dbReference>
<dbReference type="PRINTS" id="PR00260">
    <property type="entry name" value="CHEMTRNSDUCR"/>
</dbReference>
<comment type="similarity">
    <text evidence="10">Belongs to the methyl-accepting chemotaxis (MCP) protein family.</text>
</comment>
<keyword evidence="7 12" id="KW-1133">Transmembrane helix</keyword>
<feature type="domain" description="HAMP" evidence="14">
    <location>
        <begin position="211"/>
        <end position="263"/>
    </location>
</feature>
<dbReference type="PANTHER" id="PTHR43531:SF14">
    <property type="entry name" value="METHYL-ACCEPTING CHEMOTAXIS PROTEIN I-RELATED"/>
    <property type="match status" value="1"/>
</dbReference>
<dbReference type="Pfam" id="PF02203">
    <property type="entry name" value="TarH"/>
    <property type="match status" value="1"/>
</dbReference>
<evidence type="ECO:0000256" key="2">
    <source>
        <dbReference type="ARBA" id="ARBA00022475"/>
    </source>
</evidence>
<dbReference type="InterPro" id="IPR004089">
    <property type="entry name" value="MCPsignal_dom"/>
</dbReference>
<gene>
    <name evidence="15" type="ORF">GTP77_25275</name>
</gene>
<evidence type="ECO:0000256" key="7">
    <source>
        <dbReference type="ARBA" id="ARBA00022989"/>
    </source>
</evidence>
<dbReference type="AlphaFoldDB" id="A0A7X4HG97"/>
<dbReference type="InterPro" id="IPR003122">
    <property type="entry name" value="Tar_rcpt_lig-bd"/>
</dbReference>
<keyword evidence="3" id="KW-0488">Methylation</keyword>
<evidence type="ECO:0000259" key="13">
    <source>
        <dbReference type="PROSITE" id="PS50111"/>
    </source>
</evidence>
<dbReference type="PANTHER" id="PTHR43531">
    <property type="entry name" value="PROTEIN ICFG"/>
    <property type="match status" value="1"/>
</dbReference>
<organism evidence="15 16">
    <name type="scientific">Pseudoduganella aquatica</name>
    <dbReference type="NCBI Taxonomy" id="2660641"/>
    <lineage>
        <taxon>Bacteria</taxon>
        <taxon>Pseudomonadati</taxon>
        <taxon>Pseudomonadota</taxon>
        <taxon>Betaproteobacteria</taxon>
        <taxon>Burkholderiales</taxon>
        <taxon>Oxalobacteraceae</taxon>
        <taxon>Telluria group</taxon>
        <taxon>Pseudoduganella</taxon>
    </lineage>
</organism>
<accession>A0A7X4HG97</accession>
<evidence type="ECO:0000256" key="8">
    <source>
        <dbReference type="ARBA" id="ARBA00023136"/>
    </source>
</evidence>
<name>A0A7X4HG97_9BURK</name>
<evidence type="ECO:0000256" key="12">
    <source>
        <dbReference type="SAM" id="Phobius"/>
    </source>
</evidence>
<dbReference type="FunFam" id="1.10.287.950:FF:000001">
    <property type="entry name" value="Methyl-accepting chemotaxis sensory transducer"/>
    <property type="match status" value="1"/>
</dbReference>
<dbReference type="GO" id="GO:0005886">
    <property type="term" value="C:plasma membrane"/>
    <property type="evidence" value="ECO:0007669"/>
    <property type="project" value="UniProtKB-SubCell"/>
</dbReference>
<evidence type="ECO:0000256" key="6">
    <source>
        <dbReference type="ARBA" id="ARBA00022692"/>
    </source>
</evidence>
<dbReference type="SMART" id="SM00304">
    <property type="entry name" value="HAMP"/>
    <property type="match status" value="1"/>
</dbReference>
<dbReference type="Proteomes" id="UP000450676">
    <property type="component" value="Unassembled WGS sequence"/>
</dbReference>
<dbReference type="EMBL" id="WWCU01000042">
    <property type="protein sequence ID" value="MYN10635.1"/>
    <property type="molecule type" value="Genomic_DNA"/>
</dbReference>
<feature type="transmembrane region" description="Helical" evidence="12">
    <location>
        <begin position="189"/>
        <end position="209"/>
    </location>
</feature>
<dbReference type="GO" id="GO:0007165">
    <property type="term" value="P:signal transduction"/>
    <property type="evidence" value="ECO:0007669"/>
    <property type="project" value="UniProtKB-KW"/>
</dbReference>
<comment type="caution">
    <text evidence="15">The sequence shown here is derived from an EMBL/GenBank/DDBJ whole genome shotgun (WGS) entry which is preliminary data.</text>
</comment>
<dbReference type="Gene3D" id="1.10.287.950">
    <property type="entry name" value="Methyl-accepting chemotaxis protein"/>
    <property type="match status" value="1"/>
</dbReference>
<keyword evidence="8 12" id="KW-0472">Membrane</keyword>
<keyword evidence="6 12" id="KW-0812">Transmembrane</keyword>
<dbReference type="InterPro" id="IPR003660">
    <property type="entry name" value="HAMP_dom"/>
</dbReference>
<sequence>MMKNLTIRTRLTFAMGFLSLLLLAMGAASLYSLGSTNASLKTVYDDRLVAMGMLSSVMEQQLRSQVRYAKAVGAGPEEAAANLAELRKHIDKADAEWTAYMATYLTPEEKTLAQGYETGRKAYYEQALAPAVAAVQAHNAEQADALFKGAMSKLFTPARESLRELMTLQLTVGKSEFEGAQSRYTAFRFMAVAAIAAGVLLAAGMWYWLVRSISVPLAQAVRIANAVAEGDLTQQIEVLSTDETGQLTSALKHMNEKLLDIVGQVRTGTDTIATASAEIADGNLDLSSRTEQQASSLEETASSMEELTSTVKQNGENARQANQLAVNASAIATQGGEVVAQVVRTMGDINASAKQIEAIISVIDGIAFQTNILALNAAVEAARAGEQGRGFAVVASEVRNLAQRSASAAKEIKTLIDSSVAKVNTGSTLVNQAGATMEQIVASVRQVTEIMGQITVAGSEQEAGIEQINQAITQMDTVTQQNAALVEQAAAAAASMQDQAGKLEKLVSVFKLTGQQSAAAARPAAQRRLALVSSMAG</sequence>
<dbReference type="InterPro" id="IPR051310">
    <property type="entry name" value="MCP_chemotaxis"/>
</dbReference>
<dbReference type="Pfam" id="PF00672">
    <property type="entry name" value="HAMP"/>
    <property type="match status" value="1"/>
</dbReference>
<dbReference type="Pfam" id="PF00015">
    <property type="entry name" value="MCPsignal"/>
    <property type="match status" value="1"/>
</dbReference>
<evidence type="ECO:0000313" key="15">
    <source>
        <dbReference type="EMBL" id="MYN10635.1"/>
    </source>
</evidence>
<evidence type="ECO:0000256" key="4">
    <source>
        <dbReference type="ARBA" id="ARBA00022500"/>
    </source>
</evidence>
<keyword evidence="16" id="KW-1185">Reference proteome</keyword>
<dbReference type="GO" id="GO:0004888">
    <property type="term" value="F:transmembrane signaling receptor activity"/>
    <property type="evidence" value="ECO:0007669"/>
    <property type="project" value="InterPro"/>
</dbReference>
<evidence type="ECO:0000313" key="16">
    <source>
        <dbReference type="Proteomes" id="UP000450676"/>
    </source>
</evidence>
<evidence type="ECO:0000256" key="9">
    <source>
        <dbReference type="ARBA" id="ARBA00023224"/>
    </source>
</evidence>
<evidence type="ECO:0000256" key="10">
    <source>
        <dbReference type="ARBA" id="ARBA00029447"/>
    </source>
</evidence>
<keyword evidence="4" id="KW-0145">Chemotaxis</keyword>
<dbReference type="PROSITE" id="PS50111">
    <property type="entry name" value="CHEMOTAXIS_TRANSDUC_2"/>
    <property type="match status" value="1"/>
</dbReference>
<evidence type="ECO:0000256" key="3">
    <source>
        <dbReference type="ARBA" id="ARBA00022481"/>
    </source>
</evidence>
<dbReference type="InterPro" id="IPR004090">
    <property type="entry name" value="Chemotax_Me-accpt_rcpt"/>
</dbReference>
<proteinExistence type="inferred from homology"/>
<evidence type="ECO:0000259" key="14">
    <source>
        <dbReference type="PROSITE" id="PS50885"/>
    </source>
</evidence>
<dbReference type="SUPFAM" id="SSF58104">
    <property type="entry name" value="Methyl-accepting chemotaxis protein (MCP) signaling domain"/>
    <property type="match status" value="1"/>
</dbReference>
<evidence type="ECO:0000256" key="1">
    <source>
        <dbReference type="ARBA" id="ARBA00004429"/>
    </source>
</evidence>
<dbReference type="PROSITE" id="PS50885">
    <property type="entry name" value="HAMP"/>
    <property type="match status" value="1"/>
</dbReference>
<keyword evidence="2" id="KW-1003">Cell membrane</keyword>
<dbReference type="SMART" id="SM00283">
    <property type="entry name" value="MA"/>
    <property type="match status" value="1"/>
</dbReference>
<feature type="domain" description="Methyl-accepting transducer" evidence="13">
    <location>
        <begin position="268"/>
        <end position="497"/>
    </location>
</feature>
<dbReference type="GO" id="GO:0006935">
    <property type="term" value="P:chemotaxis"/>
    <property type="evidence" value="ECO:0007669"/>
    <property type="project" value="UniProtKB-KW"/>
</dbReference>
<comment type="subcellular location">
    <subcellularLocation>
        <location evidence="1">Cell inner membrane</location>
        <topology evidence="1">Multi-pass membrane protein</topology>
    </subcellularLocation>
</comment>
<evidence type="ECO:0000256" key="5">
    <source>
        <dbReference type="ARBA" id="ARBA00022519"/>
    </source>
</evidence>
<protein>
    <submittedName>
        <fullName evidence="15">HAMP domain-containing protein</fullName>
    </submittedName>
</protein>
<dbReference type="CDD" id="cd06225">
    <property type="entry name" value="HAMP"/>
    <property type="match status" value="1"/>
</dbReference>
<reference evidence="15 16" key="1">
    <citation type="submission" date="2019-12" db="EMBL/GenBank/DDBJ databases">
        <title>Novel species isolated from a subtropical stream in China.</title>
        <authorList>
            <person name="Lu H."/>
        </authorList>
    </citation>
    <scope>NUCLEOTIDE SEQUENCE [LARGE SCALE GENOMIC DNA]</scope>
    <source>
        <strain evidence="15 16">FT127W</strain>
    </source>
</reference>
<keyword evidence="9 11" id="KW-0807">Transducer</keyword>
<evidence type="ECO:0000256" key="11">
    <source>
        <dbReference type="PROSITE-ProRule" id="PRU00284"/>
    </source>
</evidence>